<evidence type="ECO:0000259" key="2">
    <source>
        <dbReference type="Pfam" id="PF13960"/>
    </source>
</evidence>
<sequence>MLEFEASSLLFHGGVFSGRETHCPFRFSHHFAADENGVIVKFGSEKGLSWCMGIVDGKKQIGCLFVEEKRKWSGEGREKQIFLQRIAMVKGDEEAPKLSFIYTLVGSTFCRVLFVSHVNLCGLVWGFVFAAWKGRKACMEHMDKKSTHLACSFKEEKSILDVVNGNSRPRDLTLNHSWSLRDDLGALCSKILNLEDLEMLQNRIVVTLCHLEMLFPPSFFTVMVHLTVHLVEEAKLGGPTFVRNKAHPEGSIAEGYLAEESLTFCSRYIEDIETRFNRQRRVCDNPNDNECFVSFIFPLGGKVQAPDANEPESPLGARQSSDGSNI</sequence>
<feature type="domain" description="DUF4218" evidence="2">
    <location>
        <begin position="241"/>
        <end position="282"/>
    </location>
</feature>
<dbReference type="PANTHER" id="PTHR48258">
    <property type="entry name" value="DUF4218 DOMAIN-CONTAINING PROTEIN-RELATED"/>
    <property type="match status" value="1"/>
</dbReference>
<dbReference type="AlphaFoldDB" id="A0AAQ3RL22"/>
<feature type="region of interest" description="Disordered" evidence="1">
    <location>
        <begin position="305"/>
        <end position="326"/>
    </location>
</feature>
<protein>
    <recommendedName>
        <fullName evidence="2">DUF4218 domain-containing protein</fullName>
    </recommendedName>
</protein>
<organism evidence="3 4">
    <name type="scientific">Vigna mungo</name>
    <name type="common">Black gram</name>
    <name type="synonym">Phaseolus mungo</name>
    <dbReference type="NCBI Taxonomy" id="3915"/>
    <lineage>
        <taxon>Eukaryota</taxon>
        <taxon>Viridiplantae</taxon>
        <taxon>Streptophyta</taxon>
        <taxon>Embryophyta</taxon>
        <taxon>Tracheophyta</taxon>
        <taxon>Spermatophyta</taxon>
        <taxon>Magnoliopsida</taxon>
        <taxon>eudicotyledons</taxon>
        <taxon>Gunneridae</taxon>
        <taxon>Pentapetalae</taxon>
        <taxon>rosids</taxon>
        <taxon>fabids</taxon>
        <taxon>Fabales</taxon>
        <taxon>Fabaceae</taxon>
        <taxon>Papilionoideae</taxon>
        <taxon>50 kb inversion clade</taxon>
        <taxon>NPAAA clade</taxon>
        <taxon>indigoferoid/millettioid clade</taxon>
        <taxon>Phaseoleae</taxon>
        <taxon>Vigna</taxon>
    </lineage>
</organism>
<gene>
    <name evidence="3" type="ORF">V8G54_027726</name>
</gene>
<feature type="domain" description="DUF4218" evidence="2">
    <location>
        <begin position="187"/>
        <end position="239"/>
    </location>
</feature>
<dbReference type="Proteomes" id="UP001374535">
    <property type="component" value="Chromosome 9"/>
</dbReference>
<keyword evidence="4" id="KW-1185">Reference proteome</keyword>
<proteinExistence type="predicted"/>
<accession>A0AAQ3RL22</accession>
<name>A0AAQ3RL22_VIGMU</name>
<evidence type="ECO:0000256" key="1">
    <source>
        <dbReference type="SAM" id="MobiDB-lite"/>
    </source>
</evidence>
<evidence type="ECO:0000313" key="3">
    <source>
        <dbReference type="EMBL" id="WVY95575.1"/>
    </source>
</evidence>
<reference evidence="3 4" key="1">
    <citation type="journal article" date="2023" name="Life. Sci Alliance">
        <title>Evolutionary insights into 3D genome organization and epigenetic landscape of Vigna mungo.</title>
        <authorList>
            <person name="Junaid A."/>
            <person name="Singh B."/>
            <person name="Bhatia S."/>
        </authorList>
    </citation>
    <scope>NUCLEOTIDE SEQUENCE [LARGE SCALE GENOMIC DNA]</scope>
    <source>
        <strain evidence="3">Urdbean</strain>
    </source>
</reference>
<dbReference type="InterPro" id="IPR025452">
    <property type="entry name" value="DUF4218"/>
</dbReference>
<dbReference type="Pfam" id="PF13960">
    <property type="entry name" value="DUF4218"/>
    <property type="match status" value="2"/>
</dbReference>
<dbReference type="PANTHER" id="PTHR48258:SF12">
    <property type="entry name" value="TRANSPOSON PROTEIN, CACTA, EN_SPM SUB-CLASS"/>
    <property type="match status" value="1"/>
</dbReference>
<evidence type="ECO:0000313" key="4">
    <source>
        <dbReference type="Proteomes" id="UP001374535"/>
    </source>
</evidence>
<dbReference type="EMBL" id="CP144692">
    <property type="protein sequence ID" value="WVY95575.1"/>
    <property type="molecule type" value="Genomic_DNA"/>
</dbReference>